<reference evidence="2" key="4">
    <citation type="submission" date="2019-03" db="UniProtKB">
        <authorList>
            <consortium name="EnsemblPlants"/>
        </authorList>
    </citation>
    <scope>IDENTIFICATION</scope>
</reference>
<reference evidence="3" key="2">
    <citation type="journal article" date="2017" name="Nat. Plants">
        <title>The Aegilops tauschii genome reveals multiple impacts of transposons.</title>
        <authorList>
            <person name="Zhao G."/>
            <person name="Zou C."/>
            <person name="Li K."/>
            <person name="Wang K."/>
            <person name="Li T."/>
            <person name="Gao L."/>
            <person name="Zhang X."/>
            <person name="Wang H."/>
            <person name="Yang Z."/>
            <person name="Liu X."/>
            <person name="Jiang W."/>
            <person name="Mao L."/>
            <person name="Kong X."/>
            <person name="Jiao Y."/>
            <person name="Jia J."/>
        </authorList>
    </citation>
    <scope>NUCLEOTIDE SEQUENCE [LARGE SCALE GENOMIC DNA]</scope>
    <source>
        <strain evidence="3">cv. AL8/78</strain>
    </source>
</reference>
<sequence length="35" mass="3586">GRTARASLPACLLATPFLPPVAVMICMEISGPSSK</sequence>
<evidence type="ECO:0000256" key="1">
    <source>
        <dbReference type="SAM" id="Phobius"/>
    </source>
</evidence>
<keyword evidence="1" id="KW-1133">Transmembrane helix</keyword>
<dbReference type="AlphaFoldDB" id="A0A453DI45"/>
<protein>
    <submittedName>
        <fullName evidence="2">Uncharacterized protein</fullName>
    </submittedName>
</protein>
<evidence type="ECO:0000313" key="2">
    <source>
        <dbReference type="EnsemblPlants" id="AET2Gv21250500.1"/>
    </source>
</evidence>
<name>A0A453DI45_AEGTS</name>
<dbReference type="Proteomes" id="UP000015105">
    <property type="component" value="Chromosome 2D"/>
</dbReference>
<keyword evidence="1" id="KW-0472">Membrane</keyword>
<organism evidence="2 3">
    <name type="scientific">Aegilops tauschii subsp. strangulata</name>
    <name type="common">Goatgrass</name>
    <dbReference type="NCBI Taxonomy" id="200361"/>
    <lineage>
        <taxon>Eukaryota</taxon>
        <taxon>Viridiplantae</taxon>
        <taxon>Streptophyta</taxon>
        <taxon>Embryophyta</taxon>
        <taxon>Tracheophyta</taxon>
        <taxon>Spermatophyta</taxon>
        <taxon>Magnoliopsida</taxon>
        <taxon>Liliopsida</taxon>
        <taxon>Poales</taxon>
        <taxon>Poaceae</taxon>
        <taxon>BOP clade</taxon>
        <taxon>Pooideae</taxon>
        <taxon>Triticodae</taxon>
        <taxon>Triticeae</taxon>
        <taxon>Triticinae</taxon>
        <taxon>Aegilops</taxon>
    </lineage>
</organism>
<evidence type="ECO:0000313" key="3">
    <source>
        <dbReference type="Proteomes" id="UP000015105"/>
    </source>
</evidence>
<keyword evidence="3" id="KW-1185">Reference proteome</keyword>
<dbReference type="EnsemblPlants" id="AET2Gv21250500.1">
    <property type="protein sequence ID" value="AET2Gv21250500.1"/>
    <property type="gene ID" value="AET2Gv21250500"/>
</dbReference>
<accession>A0A453DI45</accession>
<reference evidence="2" key="3">
    <citation type="journal article" date="2017" name="Nature">
        <title>Genome sequence of the progenitor of the wheat D genome Aegilops tauschii.</title>
        <authorList>
            <person name="Luo M.C."/>
            <person name="Gu Y.Q."/>
            <person name="Puiu D."/>
            <person name="Wang H."/>
            <person name="Twardziok S.O."/>
            <person name="Deal K.R."/>
            <person name="Huo N."/>
            <person name="Zhu T."/>
            <person name="Wang L."/>
            <person name="Wang Y."/>
            <person name="McGuire P.E."/>
            <person name="Liu S."/>
            <person name="Long H."/>
            <person name="Ramasamy R.K."/>
            <person name="Rodriguez J.C."/>
            <person name="Van S.L."/>
            <person name="Yuan L."/>
            <person name="Wang Z."/>
            <person name="Xia Z."/>
            <person name="Xiao L."/>
            <person name="Anderson O.D."/>
            <person name="Ouyang S."/>
            <person name="Liang Y."/>
            <person name="Zimin A.V."/>
            <person name="Pertea G."/>
            <person name="Qi P."/>
            <person name="Bennetzen J.L."/>
            <person name="Dai X."/>
            <person name="Dawson M.W."/>
            <person name="Muller H.G."/>
            <person name="Kugler K."/>
            <person name="Rivarola-Duarte L."/>
            <person name="Spannagl M."/>
            <person name="Mayer K.F.X."/>
            <person name="Lu F.H."/>
            <person name="Bevan M.W."/>
            <person name="Leroy P."/>
            <person name="Li P."/>
            <person name="You F.M."/>
            <person name="Sun Q."/>
            <person name="Liu Z."/>
            <person name="Lyons E."/>
            <person name="Wicker T."/>
            <person name="Salzberg S.L."/>
            <person name="Devos K.M."/>
            <person name="Dvorak J."/>
        </authorList>
    </citation>
    <scope>NUCLEOTIDE SEQUENCE [LARGE SCALE GENOMIC DNA]</scope>
    <source>
        <strain evidence="2">cv. AL8/78</strain>
    </source>
</reference>
<reference evidence="3" key="1">
    <citation type="journal article" date="2014" name="Science">
        <title>Ancient hybridizations among the ancestral genomes of bread wheat.</title>
        <authorList>
            <consortium name="International Wheat Genome Sequencing Consortium,"/>
            <person name="Marcussen T."/>
            <person name="Sandve S.R."/>
            <person name="Heier L."/>
            <person name="Spannagl M."/>
            <person name="Pfeifer M."/>
            <person name="Jakobsen K.S."/>
            <person name="Wulff B.B."/>
            <person name="Steuernagel B."/>
            <person name="Mayer K.F."/>
            <person name="Olsen O.A."/>
        </authorList>
    </citation>
    <scope>NUCLEOTIDE SEQUENCE [LARGE SCALE GENOMIC DNA]</scope>
    <source>
        <strain evidence="3">cv. AL8/78</strain>
    </source>
</reference>
<reference evidence="2" key="5">
    <citation type="journal article" date="2021" name="G3 (Bethesda)">
        <title>Aegilops tauschii genome assembly Aet v5.0 features greater sequence contiguity and improved annotation.</title>
        <authorList>
            <person name="Wang L."/>
            <person name="Zhu T."/>
            <person name="Rodriguez J.C."/>
            <person name="Deal K.R."/>
            <person name="Dubcovsky J."/>
            <person name="McGuire P.E."/>
            <person name="Lux T."/>
            <person name="Spannagl M."/>
            <person name="Mayer K.F.X."/>
            <person name="Baldrich P."/>
            <person name="Meyers B.C."/>
            <person name="Huo N."/>
            <person name="Gu Y.Q."/>
            <person name="Zhou H."/>
            <person name="Devos K.M."/>
            <person name="Bennetzen J.L."/>
            <person name="Unver T."/>
            <person name="Budak H."/>
            <person name="Gulick P.J."/>
            <person name="Galiba G."/>
            <person name="Kalapos B."/>
            <person name="Nelson D.R."/>
            <person name="Li P."/>
            <person name="You F.M."/>
            <person name="Luo M.C."/>
            <person name="Dvorak J."/>
        </authorList>
    </citation>
    <scope>NUCLEOTIDE SEQUENCE [LARGE SCALE GENOMIC DNA]</scope>
    <source>
        <strain evidence="2">cv. AL8/78</strain>
    </source>
</reference>
<keyword evidence="1" id="KW-0812">Transmembrane</keyword>
<dbReference type="Gramene" id="AET2Gv21250500.1">
    <property type="protein sequence ID" value="AET2Gv21250500.1"/>
    <property type="gene ID" value="AET2Gv21250500"/>
</dbReference>
<proteinExistence type="predicted"/>
<feature type="transmembrane region" description="Helical" evidence="1">
    <location>
        <begin position="6"/>
        <end position="27"/>
    </location>
</feature>